<accession>A0A4R0XKN9</accession>
<dbReference type="EMBL" id="MWML01000028">
    <property type="protein sequence ID" value="TCG08670.1"/>
    <property type="molecule type" value="Genomic_DNA"/>
</dbReference>
<dbReference type="Gene3D" id="3.30.70.100">
    <property type="match status" value="2"/>
</dbReference>
<organism evidence="2 3">
    <name type="scientific">Paraburkholderia steynii</name>
    <dbReference type="NCBI Taxonomy" id="1245441"/>
    <lineage>
        <taxon>Bacteria</taxon>
        <taxon>Pseudomonadati</taxon>
        <taxon>Pseudomonadota</taxon>
        <taxon>Betaproteobacteria</taxon>
        <taxon>Burkholderiales</taxon>
        <taxon>Burkholderiaceae</taxon>
        <taxon>Paraburkholderia</taxon>
    </lineage>
</organism>
<reference evidence="2 3" key="1">
    <citation type="submission" date="2017-02" db="EMBL/GenBank/DDBJ databases">
        <title>Paraburkholderia sophoroidis sp. nov. and Paraburkholderia steynii sp. nov. rhizobial symbionts of the fynbos legume Hypocalyptus sophoroides.</title>
        <authorList>
            <person name="Steenkamp E.T."/>
            <person name="Beukes C.W."/>
            <person name="Van Zyl E."/>
            <person name="Avontuur J."/>
            <person name="Chan W.Y."/>
            <person name="Hassen A."/>
            <person name="Palmer M."/>
            <person name="Mthombeni L."/>
            <person name="Phalane F."/>
            <person name="Sereme K."/>
            <person name="Venter S.N."/>
        </authorList>
    </citation>
    <scope>NUCLEOTIDE SEQUENCE [LARGE SCALE GENOMIC DNA]</scope>
    <source>
        <strain evidence="2 3">HC1.1ba</strain>
    </source>
</reference>
<evidence type="ECO:0000313" key="2">
    <source>
        <dbReference type="EMBL" id="TCG08670.1"/>
    </source>
</evidence>
<dbReference type="SUPFAM" id="SSF54909">
    <property type="entry name" value="Dimeric alpha+beta barrel"/>
    <property type="match status" value="2"/>
</dbReference>
<dbReference type="GO" id="GO:0016491">
    <property type="term" value="F:oxidoreductase activity"/>
    <property type="evidence" value="ECO:0007669"/>
    <property type="project" value="InterPro"/>
</dbReference>
<sequence>MSTVRMGLISKKPDWSNDEFYKHWLGHHGPLVKNAPGLSQYRQNHIVDRVQRGIDFEREPWEFDGFSQLWISDPNKPFGEGELPQRIIEDENHFLGRLHILTVKQTTVVEVPDEASRAKLKKRISLIRRRPELSEQDFLSEWKVHADFVRTMPGVKGYRQNAVVQRELQKGTPCSYDDLPIDGVVEFWFDSTDSLQKAFESEVGLKTMEHAKTFLAGITAFLVEEHQII</sequence>
<feature type="domain" description="EthD" evidence="1">
    <location>
        <begin position="130"/>
        <end position="215"/>
    </location>
</feature>
<dbReference type="Proteomes" id="UP000294200">
    <property type="component" value="Unassembled WGS sequence"/>
</dbReference>
<proteinExistence type="predicted"/>
<dbReference type="AlphaFoldDB" id="A0A4R0XKN9"/>
<name>A0A4R0XKN9_9BURK</name>
<keyword evidence="3" id="KW-1185">Reference proteome</keyword>
<dbReference type="InterPro" id="IPR009799">
    <property type="entry name" value="EthD_dom"/>
</dbReference>
<feature type="domain" description="EthD" evidence="1">
    <location>
        <begin position="12"/>
        <end position="78"/>
    </location>
</feature>
<comment type="caution">
    <text evidence="2">The sequence shown here is derived from an EMBL/GenBank/DDBJ whole genome shotgun (WGS) entry which is preliminary data.</text>
</comment>
<dbReference type="Pfam" id="PF07110">
    <property type="entry name" value="EthD"/>
    <property type="match status" value="2"/>
</dbReference>
<gene>
    <name evidence="2" type="ORF">BZM27_10385</name>
</gene>
<evidence type="ECO:0000313" key="3">
    <source>
        <dbReference type="Proteomes" id="UP000294200"/>
    </source>
</evidence>
<protein>
    <submittedName>
        <fullName evidence="2">Ethyl tert-butyl ether degradation protein EthD</fullName>
    </submittedName>
</protein>
<evidence type="ECO:0000259" key="1">
    <source>
        <dbReference type="Pfam" id="PF07110"/>
    </source>
</evidence>
<dbReference type="InterPro" id="IPR011008">
    <property type="entry name" value="Dimeric_a/b-barrel"/>
</dbReference>